<feature type="region of interest" description="Disordered" evidence="12">
    <location>
        <begin position="343"/>
        <end position="378"/>
    </location>
</feature>
<evidence type="ECO:0000256" key="2">
    <source>
        <dbReference type="ARBA" id="ARBA00007843"/>
    </source>
</evidence>
<protein>
    <recommendedName>
        <fullName evidence="14">FAS1 domain-containing protein</fullName>
    </recommendedName>
</protein>
<comment type="similarity">
    <text evidence="2">Belongs to the fasciclin-like AGP family.</text>
</comment>
<feature type="domain" description="FAS1" evidence="14">
    <location>
        <begin position="31"/>
        <end position="178"/>
    </location>
</feature>
<dbReference type="PANTHER" id="PTHR32382:SF4">
    <property type="entry name" value="FASCICLIN-LIKE ARABINOGALACTAN PROTEIN 1"/>
    <property type="match status" value="1"/>
</dbReference>
<comment type="caution">
    <text evidence="15">The sequence shown here is derived from an EMBL/GenBank/DDBJ whole genome shotgun (WGS) entry which is preliminary data.</text>
</comment>
<feature type="chain" id="PRO_5041905583" description="FAS1 domain-containing protein" evidence="13">
    <location>
        <begin position="29"/>
        <end position="403"/>
    </location>
</feature>
<evidence type="ECO:0000256" key="3">
    <source>
        <dbReference type="ARBA" id="ARBA00022475"/>
    </source>
</evidence>
<evidence type="ECO:0000256" key="11">
    <source>
        <dbReference type="ARBA" id="ARBA00024686"/>
    </source>
</evidence>
<keyword evidence="7" id="KW-0654">Proteoglycan</keyword>
<evidence type="ECO:0000313" key="15">
    <source>
        <dbReference type="EMBL" id="KAK1629835.1"/>
    </source>
</evidence>
<evidence type="ECO:0000256" key="5">
    <source>
        <dbReference type="ARBA" id="ARBA00022729"/>
    </source>
</evidence>
<organism evidence="15 16">
    <name type="scientific">Lolium multiflorum</name>
    <name type="common">Italian ryegrass</name>
    <name type="synonym">Lolium perenne subsp. multiflorum</name>
    <dbReference type="NCBI Taxonomy" id="4521"/>
    <lineage>
        <taxon>Eukaryota</taxon>
        <taxon>Viridiplantae</taxon>
        <taxon>Streptophyta</taxon>
        <taxon>Embryophyta</taxon>
        <taxon>Tracheophyta</taxon>
        <taxon>Spermatophyta</taxon>
        <taxon>Magnoliopsida</taxon>
        <taxon>Liliopsida</taxon>
        <taxon>Poales</taxon>
        <taxon>Poaceae</taxon>
        <taxon>BOP clade</taxon>
        <taxon>Pooideae</taxon>
        <taxon>Poodae</taxon>
        <taxon>Poeae</taxon>
        <taxon>Poeae Chloroplast Group 2 (Poeae type)</taxon>
        <taxon>Loliodinae</taxon>
        <taxon>Loliinae</taxon>
        <taxon>Lolium</taxon>
    </lineage>
</organism>
<evidence type="ECO:0000256" key="9">
    <source>
        <dbReference type="ARBA" id="ARBA00023180"/>
    </source>
</evidence>
<proteinExistence type="inferred from homology"/>
<evidence type="ECO:0000259" key="14">
    <source>
        <dbReference type="PROSITE" id="PS50213"/>
    </source>
</evidence>
<keyword evidence="3" id="KW-1003">Cell membrane</keyword>
<keyword evidence="5 13" id="KW-0732">Signal</keyword>
<evidence type="ECO:0000256" key="8">
    <source>
        <dbReference type="ARBA" id="ARBA00023136"/>
    </source>
</evidence>
<dbReference type="EMBL" id="JAUUTY010000005">
    <property type="protein sequence ID" value="KAK1629835.1"/>
    <property type="molecule type" value="Genomic_DNA"/>
</dbReference>
<comment type="function">
    <text evidence="11">May be a cell surface adhesion protein.</text>
</comment>
<keyword evidence="4" id="KW-0336">GPI-anchor</keyword>
<dbReference type="SMART" id="SM00554">
    <property type="entry name" value="FAS1"/>
    <property type="match status" value="1"/>
</dbReference>
<feature type="signal peptide" evidence="13">
    <location>
        <begin position="1"/>
        <end position="28"/>
    </location>
</feature>
<keyword evidence="8" id="KW-0472">Membrane</keyword>
<dbReference type="GO" id="GO:0005886">
    <property type="term" value="C:plasma membrane"/>
    <property type="evidence" value="ECO:0007669"/>
    <property type="project" value="UniProtKB-SubCell"/>
</dbReference>
<dbReference type="Pfam" id="PF02469">
    <property type="entry name" value="Fasciclin"/>
    <property type="match status" value="2"/>
</dbReference>
<dbReference type="SUPFAM" id="SSF82153">
    <property type="entry name" value="FAS1 domain"/>
    <property type="match status" value="2"/>
</dbReference>
<evidence type="ECO:0000256" key="1">
    <source>
        <dbReference type="ARBA" id="ARBA00004609"/>
    </source>
</evidence>
<evidence type="ECO:0000256" key="13">
    <source>
        <dbReference type="SAM" id="SignalP"/>
    </source>
</evidence>
<gene>
    <name evidence="15" type="ORF">QYE76_004150</name>
</gene>
<keyword evidence="9" id="KW-0325">Glycoprotein</keyword>
<comment type="subcellular location">
    <subcellularLocation>
        <location evidence="1">Cell membrane</location>
        <topology evidence="1">Lipid-anchor</topology>
        <topology evidence="1">GPI-anchor</topology>
    </subcellularLocation>
</comment>
<feature type="domain" description="FAS1" evidence="14">
    <location>
        <begin position="191"/>
        <end position="333"/>
    </location>
</feature>
<evidence type="ECO:0000256" key="12">
    <source>
        <dbReference type="SAM" id="MobiDB-lite"/>
    </source>
</evidence>
<evidence type="ECO:0000256" key="4">
    <source>
        <dbReference type="ARBA" id="ARBA00022622"/>
    </source>
</evidence>
<reference evidence="15" key="1">
    <citation type="submission" date="2023-07" db="EMBL/GenBank/DDBJ databases">
        <title>A chromosome-level genome assembly of Lolium multiflorum.</title>
        <authorList>
            <person name="Chen Y."/>
            <person name="Copetti D."/>
            <person name="Kolliker R."/>
            <person name="Studer B."/>
        </authorList>
    </citation>
    <scope>NUCLEOTIDE SEQUENCE</scope>
    <source>
        <strain evidence="15">02402/16</strain>
        <tissue evidence="15">Leaf</tissue>
    </source>
</reference>
<feature type="compositionally biased region" description="Basic and acidic residues" evidence="12">
    <location>
        <begin position="351"/>
        <end position="360"/>
    </location>
</feature>
<dbReference type="InterPro" id="IPR033254">
    <property type="entry name" value="Plant_FLA"/>
</dbReference>
<sequence>MARSQHYILLAVAVAAMALALLASPVAAEKSFNITKILAAHPEFSKFNAMLSKTRLANDINRRQTITVLAVDNAAMAGLDQYSLPTVRHILSLHVLVDYYGAKKLRGLSNGATASASMFQATGAAGGMSGYVNITSHKGGKIDFVSQDADDTTTPSRYVKSIKELPYDIAVLQVSSVLSSSEAEAPVPPPAPVDLVELLSKKYCKSFAELVAGNADVFQALNETKDNGLTLFCPVDAAVAAFAPKYKNLTAKAKTAILLYHAVPDYFSVQLLKSNNGMVSTLATTSYVKKDYSFDVKNDDEDVTLATKVVTSTITATVGDSEPLAVYAVSKFLQPKELFKVVQAPAPAPEPSKKKGKTGDADDESSSDDSDDSTADKGAAAPAVFGRWATVAATVGAALALLA</sequence>
<keyword evidence="6" id="KW-0677">Repeat</keyword>
<dbReference type="FunFam" id="2.30.180.10:FF:000008">
    <property type="entry name" value="Fasciclin-like arabinogalactan protein 10"/>
    <property type="match status" value="1"/>
</dbReference>
<dbReference type="InterPro" id="IPR036378">
    <property type="entry name" value="FAS1_dom_sf"/>
</dbReference>
<dbReference type="Proteomes" id="UP001231189">
    <property type="component" value="Unassembled WGS sequence"/>
</dbReference>
<evidence type="ECO:0000256" key="6">
    <source>
        <dbReference type="ARBA" id="ARBA00022737"/>
    </source>
</evidence>
<keyword evidence="16" id="KW-1185">Reference proteome</keyword>
<evidence type="ECO:0000256" key="7">
    <source>
        <dbReference type="ARBA" id="ARBA00022974"/>
    </source>
</evidence>
<name>A0AAD8VZI3_LOLMU</name>
<dbReference type="InterPro" id="IPR000782">
    <property type="entry name" value="FAS1_domain"/>
</dbReference>
<dbReference type="GO" id="GO:0098552">
    <property type="term" value="C:side of membrane"/>
    <property type="evidence" value="ECO:0007669"/>
    <property type="project" value="UniProtKB-KW"/>
</dbReference>
<dbReference type="Gene3D" id="2.30.180.10">
    <property type="entry name" value="FAS1 domain"/>
    <property type="match status" value="2"/>
</dbReference>
<feature type="compositionally biased region" description="Acidic residues" evidence="12">
    <location>
        <begin position="361"/>
        <end position="373"/>
    </location>
</feature>
<dbReference type="PROSITE" id="PS50213">
    <property type="entry name" value="FAS1"/>
    <property type="match status" value="2"/>
</dbReference>
<dbReference type="AlphaFoldDB" id="A0AAD8VZI3"/>
<accession>A0AAD8VZI3</accession>
<evidence type="ECO:0000256" key="10">
    <source>
        <dbReference type="ARBA" id="ARBA00023288"/>
    </source>
</evidence>
<dbReference type="PANTHER" id="PTHR32382">
    <property type="entry name" value="FASCICLIN-LIKE ARABINOGALACTAN PROTEIN"/>
    <property type="match status" value="1"/>
</dbReference>
<evidence type="ECO:0000313" key="16">
    <source>
        <dbReference type="Proteomes" id="UP001231189"/>
    </source>
</evidence>
<keyword evidence="10" id="KW-0449">Lipoprotein</keyword>
<dbReference type="FunFam" id="2.30.180.10:FF:000010">
    <property type="entry name" value="Fasciclin-like arabinogalactan protein 2"/>
    <property type="match status" value="1"/>
</dbReference>